<feature type="transmembrane region" description="Helical" evidence="6">
    <location>
        <begin position="183"/>
        <end position="203"/>
    </location>
</feature>
<dbReference type="OrthoDB" id="2585655at2759"/>
<feature type="transmembrane region" description="Helical" evidence="6">
    <location>
        <begin position="94"/>
        <end position="112"/>
    </location>
</feature>
<dbReference type="PROSITE" id="PS50850">
    <property type="entry name" value="MFS"/>
    <property type="match status" value="1"/>
</dbReference>
<feature type="transmembrane region" description="Helical" evidence="6">
    <location>
        <begin position="323"/>
        <end position="345"/>
    </location>
</feature>
<dbReference type="InterPro" id="IPR036259">
    <property type="entry name" value="MFS_trans_sf"/>
</dbReference>
<comment type="subcellular location">
    <subcellularLocation>
        <location evidence="1">Membrane</location>
        <topology evidence="1">Multi-pass membrane protein</topology>
    </subcellularLocation>
</comment>
<dbReference type="PANTHER" id="PTHR23502">
    <property type="entry name" value="MAJOR FACILITATOR SUPERFAMILY"/>
    <property type="match status" value="1"/>
</dbReference>
<reference evidence="8 9" key="1">
    <citation type="submission" date="2017-03" db="EMBL/GenBank/DDBJ databases">
        <title>Genomes of endolithic fungi from Antarctica.</title>
        <authorList>
            <person name="Coleine C."/>
            <person name="Masonjones S."/>
            <person name="Stajich J.E."/>
        </authorList>
    </citation>
    <scope>NUCLEOTIDE SEQUENCE [LARGE SCALE GENOMIC DNA]</scope>
    <source>
        <strain evidence="8 9">CCFEE 6315</strain>
    </source>
</reference>
<keyword evidence="2 6" id="KW-0812">Transmembrane</keyword>
<sequence>MDRTKALKHAAGSTNSSGGSSGSAVSPKVDKCNLPLIPQPSEDPLDPLNWPSWLKLLVLAEISLFTLLSVLTASMITPSFQILSREFGREIEEIAYITSIFILTAGCSAGFWNPIANVYGRRPVYLISVAACIALLVASGRARTYAELMAFRALNGFFGGVPLGLGSATVCDMYFEHERGRYLGIYTLSLITGGHLAPVIGGYIERDLQWRWCFYVSGILMSPLLPLFVFALPETLYSRHAEASQTIGEATWKQNLLLARTRYPLRRIHVLDFLRPWQMLKYSSVLLPTMYYSASFAYGSILFVITAAPIFGKLYHYEPYQTGLLLGLPLTIGSILGELMAGAFSDFVSEKRALVRGGKRKPEDRLLALTPAIVLLPLGILLEGVCIQHGTHWSGIAVSIGIASLGLQIQTTVLYAYTAECYRQQAAEIGSLFSVCRAIFSFCMGFYALRLGESIGFQDAWIVFSVIVVALSVPVLALLCTGERWRQESVDGADLHYNNTVSGNP</sequence>
<dbReference type="EMBL" id="NAJL01000018">
    <property type="protein sequence ID" value="TKA28376.1"/>
    <property type="molecule type" value="Genomic_DNA"/>
</dbReference>
<dbReference type="InterPro" id="IPR020846">
    <property type="entry name" value="MFS_dom"/>
</dbReference>
<dbReference type="PANTHER" id="PTHR23502:SF181">
    <property type="entry name" value="MAJOR FACILITATOR SUPERFAMILY (MFS) PROFILE DOMAIN-CONTAINING PROTEIN"/>
    <property type="match status" value="1"/>
</dbReference>
<evidence type="ECO:0000313" key="9">
    <source>
        <dbReference type="Proteomes" id="UP000308549"/>
    </source>
</evidence>
<evidence type="ECO:0000256" key="6">
    <source>
        <dbReference type="SAM" id="Phobius"/>
    </source>
</evidence>
<evidence type="ECO:0000256" key="2">
    <source>
        <dbReference type="ARBA" id="ARBA00022692"/>
    </source>
</evidence>
<dbReference type="InterPro" id="IPR011701">
    <property type="entry name" value="MFS"/>
</dbReference>
<feature type="transmembrane region" description="Helical" evidence="6">
    <location>
        <begin position="53"/>
        <end position="73"/>
    </location>
</feature>
<dbReference type="SUPFAM" id="SSF103473">
    <property type="entry name" value="MFS general substrate transporter"/>
    <property type="match status" value="1"/>
</dbReference>
<dbReference type="Proteomes" id="UP000308549">
    <property type="component" value="Unassembled WGS sequence"/>
</dbReference>
<feature type="region of interest" description="Disordered" evidence="5">
    <location>
        <begin position="1"/>
        <end position="27"/>
    </location>
</feature>
<feature type="transmembrane region" description="Helical" evidence="6">
    <location>
        <begin position="209"/>
        <end position="232"/>
    </location>
</feature>
<keyword evidence="9" id="KW-1185">Reference proteome</keyword>
<organism evidence="8 9">
    <name type="scientific">Salinomyces thailandicus</name>
    <dbReference type="NCBI Taxonomy" id="706561"/>
    <lineage>
        <taxon>Eukaryota</taxon>
        <taxon>Fungi</taxon>
        <taxon>Dikarya</taxon>
        <taxon>Ascomycota</taxon>
        <taxon>Pezizomycotina</taxon>
        <taxon>Dothideomycetes</taxon>
        <taxon>Dothideomycetidae</taxon>
        <taxon>Mycosphaerellales</taxon>
        <taxon>Teratosphaeriaceae</taxon>
        <taxon>Salinomyces</taxon>
    </lineage>
</organism>
<keyword evidence="3 6" id="KW-1133">Transmembrane helix</keyword>
<evidence type="ECO:0000256" key="1">
    <source>
        <dbReference type="ARBA" id="ARBA00004141"/>
    </source>
</evidence>
<keyword evidence="4 6" id="KW-0472">Membrane</keyword>
<feature type="domain" description="Major facilitator superfamily (MFS) profile" evidence="7">
    <location>
        <begin position="58"/>
        <end position="483"/>
    </location>
</feature>
<evidence type="ECO:0000313" key="8">
    <source>
        <dbReference type="EMBL" id="TKA28376.1"/>
    </source>
</evidence>
<feature type="transmembrane region" description="Helical" evidence="6">
    <location>
        <begin position="366"/>
        <end position="390"/>
    </location>
</feature>
<dbReference type="GO" id="GO:0022857">
    <property type="term" value="F:transmembrane transporter activity"/>
    <property type="evidence" value="ECO:0007669"/>
    <property type="project" value="InterPro"/>
</dbReference>
<evidence type="ECO:0000256" key="3">
    <source>
        <dbReference type="ARBA" id="ARBA00022989"/>
    </source>
</evidence>
<evidence type="ECO:0000256" key="5">
    <source>
        <dbReference type="SAM" id="MobiDB-lite"/>
    </source>
</evidence>
<dbReference type="AlphaFoldDB" id="A0A4U0U1X7"/>
<dbReference type="Gene3D" id="1.20.1250.20">
    <property type="entry name" value="MFS general substrate transporter like domains"/>
    <property type="match status" value="1"/>
</dbReference>
<evidence type="ECO:0000259" key="7">
    <source>
        <dbReference type="PROSITE" id="PS50850"/>
    </source>
</evidence>
<feature type="transmembrane region" description="Helical" evidence="6">
    <location>
        <begin position="289"/>
        <end position="311"/>
    </location>
</feature>
<dbReference type="GO" id="GO:0005886">
    <property type="term" value="C:plasma membrane"/>
    <property type="evidence" value="ECO:0007669"/>
    <property type="project" value="TreeGrafter"/>
</dbReference>
<dbReference type="Pfam" id="PF07690">
    <property type="entry name" value="MFS_1"/>
    <property type="match status" value="1"/>
</dbReference>
<comment type="caution">
    <text evidence="8">The sequence shown here is derived from an EMBL/GenBank/DDBJ whole genome shotgun (WGS) entry which is preliminary data.</text>
</comment>
<evidence type="ECO:0000256" key="4">
    <source>
        <dbReference type="ARBA" id="ARBA00023136"/>
    </source>
</evidence>
<feature type="transmembrane region" description="Helical" evidence="6">
    <location>
        <begin position="461"/>
        <end position="480"/>
    </location>
</feature>
<gene>
    <name evidence="8" type="ORF">B0A50_03843</name>
</gene>
<feature type="compositionally biased region" description="Low complexity" evidence="5">
    <location>
        <begin position="10"/>
        <end position="26"/>
    </location>
</feature>
<proteinExistence type="predicted"/>
<name>A0A4U0U1X7_9PEZI</name>
<feature type="transmembrane region" description="Helical" evidence="6">
    <location>
        <begin position="429"/>
        <end position="449"/>
    </location>
</feature>
<accession>A0A4U0U1X7</accession>
<feature type="transmembrane region" description="Helical" evidence="6">
    <location>
        <begin position="396"/>
        <end position="417"/>
    </location>
</feature>
<protein>
    <recommendedName>
        <fullName evidence="7">Major facilitator superfamily (MFS) profile domain-containing protein</fullName>
    </recommendedName>
</protein>
<feature type="transmembrane region" description="Helical" evidence="6">
    <location>
        <begin position="124"/>
        <end position="142"/>
    </location>
</feature>